<protein>
    <recommendedName>
        <fullName evidence="2">DUF6594 domain-containing protein</fullName>
    </recommendedName>
</protein>
<comment type="caution">
    <text evidence="3">The sequence shown here is derived from an EMBL/GenBank/DDBJ whole genome shotgun (WGS) entry which is preliminary data.</text>
</comment>
<keyword evidence="1" id="KW-0812">Transmembrane</keyword>
<dbReference type="AlphaFoldDB" id="A0A9P4TE58"/>
<dbReference type="PANTHER" id="PTHR34502:SF4">
    <property type="entry name" value="DUF6594 DOMAIN-CONTAINING PROTEIN"/>
    <property type="match status" value="1"/>
</dbReference>
<dbReference type="InterPro" id="IPR046529">
    <property type="entry name" value="DUF6594"/>
</dbReference>
<feature type="domain" description="DUF6594" evidence="2">
    <location>
        <begin position="21"/>
        <end position="147"/>
    </location>
</feature>
<reference evidence="3" key="1">
    <citation type="submission" date="2019-04" db="EMBL/GenBank/DDBJ databases">
        <title>Sequencing of skin fungus with MAO and IRED activity.</title>
        <authorList>
            <person name="Marsaioli A.J."/>
            <person name="Bonatto J.M.C."/>
            <person name="Reis Junior O."/>
        </authorList>
    </citation>
    <scope>NUCLEOTIDE SEQUENCE</scope>
    <source>
        <strain evidence="3">30M1</strain>
    </source>
</reference>
<sequence>MREFMNGSGGSGNVKLHSALLAGRARLFLQEESDLLALANPVEDDHLSRFLQDNWLFRSRDTSDPYDRTTVYKNAHIVRTVAVLGLLLAAVLLVGAIVTLYLVTKPAAKLGLVAMFTVFFALSVALCTNARRAEVFAATAAYAAVLVVFVSGDLGGTKSEQCLIQLTGGAFKMVDCTSI</sequence>
<dbReference type="EMBL" id="SWKU01000011">
    <property type="protein sequence ID" value="KAF3002625.1"/>
    <property type="molecule type" value="Genomic_DNA"/>
</dbReference>
<evidence type="ECO:0000313" key="3">
    <source>
        <dbReference type="EMBL" id="KAF3002625.1"/>
    </source>
</evidence>
<name>A0A9P4TE58_CURKU</name>
<gene>
    <name evidence="3" type="ORF">E8E13_008990</name>
</gene>
<keyword evidence="4" id="KW-1185">Reference proteome</keyword>
<evidence type="ECO:0000313" key="4">
    <source>
        <dbReference type="Proteomes" id="UP000801428"/>
    </source>
</evidence>
<dbReference type="Proteomes" id="UP000801428">
    <property type="component" value="Unassembled WGS sequence"/>
</dbReference>
<evidence type="ECO:0000259" key="2">
    <source>
        <dbReference type="Pfam" id="PF20237"/>
    </source>
</evidence>
<evidence type="ECO:0000256" key="1">
    <source>
        <dbReference type="SAM" id="Phobius"/>
    </source>
</evidence>
<feature type="transmembrane region" description="Helical" evidence="1">
    <location>
        <begin position="81"/>
        <end position="104"/>
    </location>
</feature>
<proteinExistence type="predicted"/>
<feature type="transmembrane region" description="Helical" evidence="1">
    <location>
        <begin position="110"/>
        <end position="128"/>
    </location>
</feature>
<dbReference type="OrthoDB" id="3533814at2759"/>
<keyword evidence="1" id="KW-1133">Transmembrane helix</keyword>
<accession>A0A9P4TE58</accession>
<dbReference type="Pfam" id="PF20237">
    <property type="entry name" value="DUF6594"/>
    <property type="match status" value="1"/>
</dbReference>
<dbReference type="PANTHER" id="PTHR34502">
    <property type="entry name" value="DUF6594 DOMAIN-CONTAINING PROTEIN-RELATED"/>
    <property type="match status" value="1"/>
</dbReference>
<feature type="transmembrane region" description="Helical" evidence="1">
    <location>
        <begin position="135"/>
        <end position="152"/>
    </location>
</feature>
<keyword evidence="1" id="KW-0472">Membrane</keyword>
<organism evidence="3 4">
    <name type="scientific">Curvularia kusanoi</name>
    <name type="common">Cochliobolus kusanoi</name>
    <dbReference type="NCBI Taxonomy" id="90978"/>
    <lineage>
        <taxon>Eukaryota</taxon>
        <taxon>Fungi</taxon>
        <taxon>Dikarya</taxon>
        <taxon>Ascomycota</taxon>
        <taxon>Pezizomycotina</taxon>
        <taxon>Dothideomycetes</taxon>
        <taxon>Pleosporomycetidae</taxon>
        <taxon>Pleosporales</taxon>
        <taxon>Pleosporineae</taxon>
        <taxon>Pleosporaceae</taxon>
        <taxon>Curvularia</taxon>
    </lineage>
</organism>